<evidence type="ECO:0000256" key="1">
    <source>
        <dbReference type="ARBA" id="ARBA00004123"/>
    </source>
</evidence>
<feature type="compositionally biased region" description="Basic and acidic residues" evidence="4">
    <location>
        <begin position="362"/>
        <end position="379"/>
    </location>
</feature>
<dbReference type="Gramene" id="Mp2g05710.1">
    <property type="protein sequence ID" value="Mp2g05710.1.cds"/>
    <property type="gene ID" value="Mp2g05710"/>
</dbReference>
<dbReference type="InterPro" id="IPR052416">
    <property type="entry name" value="GTF3C_component"/>
</dbReference>
<evidence type="ECO:0000256" key="4">
    <source>
        <dbReference type="SAM" id="MobiDB-lite"/>
    </source>
</evidence>
<dbReference type="PANTHER" id="PTHR15052">
    <property type="entry name" value="RNA POLYMERASE III TRANSCRIPTION INITIATION FACTOR COMPLEX SUBUNIT"/>
    <property type="match status" value="1"/>
</dbReference>
<feature type="compositionally biased region" description="Basic residues" evidence="4">
    <location>
        <begin position="169"/>
        <end position="179"/>
    </location>
</feature>
<keyword evidence="2" id="KW-0804">Transcription</keyword>
<dbReference type="Proteomes" id="UP000244005">
    <property type="component" value="Unassembled WGS sequence"/>
</dbReference>
<proteinExistence type="predicted"/>
<dbReference type="GO" id="GO:0006383">
    <property type="term" value="P:transcription by RNA polymerase III"/>
    <property type="evidence" value="ECO:0000318"/>
    <property type="project" value="GO_Central"/>
</dbReference>
<dbReference type="AlphaFoldDB" id="A0A2R6XDG7"/>
<dbReference type="SMART" id="SM00320">
    <property type="entry name" value="WD40"/>
    <property type="match status" value="3"/>
</dbReference>
<dbReference type="InterPro" id="IPR036322">
    <property type="entry name" value="WD40_repeat_dom_sf"/>
</dbReference>
<feature type="region of interest" description="Disordered" evidence="4">
    <location>
        <begin position="353"/>
        <end position="379"/>
    </location>
</feature>
<comment type="subcellular location">
    <subcellularLocation>
        <location evidence="1">Nucleus</location>
    </subcellularLocation>
</comment>
<keyword evidence="3" id="KW-0539">Nucleus</keyword>
<feature type="compositionally biased region" description="Basic residues" evidence="4">
    <location>
        <begin position="136"/>
        <end position="151"/>
    </location>
</feature>
<gene>
    <name evidence="5" type="ORF">MARPO_0021s0027</name>
</gene>
<feature type="region of interest" description="Disordered" evidence="4">
    <location>
        <begin position="49"/>
        <end position="79"/>
    </location>
</feature>
<dbReference type="Gene3D" id="2.130.10.10">
    <property type="entry name" value="YVTN repeat-like/Quinoprotein amine dehydrogenase"/>
    <property type="match status" value="1"/>
</dbReference>
<evidence type="ECO:0000313" key="5">
    <source>
        <dbReference type="EMBL" id="PTQ44145.1"/>
    </source>
</evidence>
<sequence length="1114" mass="121020">MAATGRSFCAGRTSFGVRLEKIGDQVWTGPDCAGDKKKSLKKLARGSRGTLFEGGGVTGRTQDGAAESEGLEISEPGRGIARECNEPERFEDGSSQSLVRITDDIVGPSQLDGRIGDSSHTADDEEREQLMNVGKKVSRGGRGRGKGRGRGVKADGDSEEFNDSMICGRGRRGRARGRGRSAEGADFEETNDSVGNNSGRGRRGRGRGRGRGTKRGGEVAEETNEAIQNDSSRERRGRGKGRGRVRETTEPGCVVELPSSASKRGGEDIAGQQKDLNGEERDYTLNAVAPVTDSMTELLRMRGQIHRIRGGNHKSSGRRGRKKELMLGTDGHQAAGSFATEESDSDLSGCLLEAGPNSSRDVQGRKNLEGHSTQAKESELKTAGDITGKKHGAGERALLALEYENDERKRNFSPDMEEMLRIWLSEIKIHSDWSSFAQLAATSPELRLKLDGSNASSQDHAPTLKLPLFKSATIPAPGHVQDDSARSCKDILLHIGGPVWALDWCPQRPGWMYTEAKKKEFLAVAAHPVSSPYNKMGTCLNGKGLIQIWALDLKEYDSEDEEKMRSEKSRKGKSTRGRSAGSGKVAGRGVGRGRGRGKVKGTVGGCNEDLTARDQDAGTQEPLVLKWHEDSPEEQPSAQMVLGLTHEGLVTWDAKWQPVAEEKIALQERESMRLGFLAAVLGNGSLQVYDVPLPSIFSNTTPTSCEEPLIVSIEPVFQCSSLQKRGNKSIPVSVEWSTWDSHDRLLVGFHDASVGVWEFVPDFPATETRPLMLFQADALPLRSVAWAPEGSGPQGRHLIVTAGHSGWVKFWDLRDIFRPIWDLQTSRCCISSMDWLSYPRSLLMSMDDGTLRLLGIVNASSLTPTTGQPWRGTHAQGLQCYLCSSFAIWSVQVSRATGLVAYGGANGSVLQFQLTQKAVLKEGARAREPHFLCGAFEANSEDGPLTLLSAKTIEPVQMKKSSTEWSSTPTSKRNFLASCSLDPESGDVGQAATNSEDALVSKPKRAKGIAATGTISQVNRHRDAQMNSLRRNSDSSELVVANISNAERGGEQSAPQADVHSISTGPLSGERFPCRNIAVHRVRWNCNYPKRQWLAYGGAAGLVRCQQVYSLSKK</sequence>
<protein>
    <submittedName>
        <fullName evidence="5">Uncharacterized protein</fullName>
    </submittedName>
</protein>
<keyword evidence="6" id="KW-1185">Reference proteome</keyword>
<dbReference type="SUPFAM" id="SSF50978">
    <property type="entry name" value="WD40 repeat-like"/>
    <property type="match status" value="1"/>
</dbReference>
<evidence type="ECO:0000256" key="2">
    <source>
        <dbReference type="ARBA" id="ARBA00023163"/>
    </source>
</evidence>
<feature type="region of interest" description="Disordered" evidence="4">
    <location>
        <begin position="559"/>
        <end position="612"/>
    </location>
</feature>
<dbReference type="InterPro" id="IPR001680">
    <property type="entry name" value="WD40_rpt"/>
</dbReference>
<feature type="compositionally biased region" description="Basic residues" evidence="4">
    <location>
        <begin position="200"/>
        <end position="214"/>
    </location>
</feature>
<evidence type="ECO:0000313" key="6">
    <source>
        <dbReference type="Proteomes" id="UP000244005"/>
    </source>
</evidence>
<dbReference type="GO" id="GO:0005634">
    <property type="term" value="C:nucleus"/>
    <property type="evidence" value="ECO:0007669"/>
    <property type="project" value="UniProtKB-SubCell"/>
</dbReference>
<evidence type="ECO:0000256" key="3">
    <source>
        <dbReference type="ARBA" id="ARBA00023242"/>
    </source>
</evidence>
<organism evidence="5 6">
    <name type="scientific">Marchantia polymorpha</name>
    <name type="common">Common liverwort</name>
    <name type="synonym">Marchantia aquatica</name>
    <dbReference type="NCBI Taxonomy" id="3197"/>
    <lineage>
        <taxon>Eukaryota</taxon>
        <taxon>Viridiplantae</taxon>
        <taxon>Streptophyta</taxon>
        <taxon>Embryophyta</taxon>
        <taxon>Marchantiophyta</taxon>
        <taxon>Marchantiopsida</taxon>
        <taxon>Marchantiidae</taxon>
        <taxon>Marchantiales</taxon>
        <taxon>Marchantiaceae</taxon>
        <taxon>Marchantia</taxon>
    </lineage>
</organism>
<dbReference type="InterPro" id="IPR015943">
    <property type="entry name" value="WD40/YVTN_repeat-like_dom_sf"/>
</dbReference>
<feature type="compositionally biased region" description="Basic and acidic residues" evidence="4">
    <location>
        <begin position="559"/>
        <end position="569"/>
    </location>
</feature>
<dbReference type="PANTHER" id="PTHR15052:SF2">
    <property type="entry name" value="GENERAL TRANSCRIPTION FACTOR 3C POLYPEPTIDE 2"/>
    <property type="match status" value="1"/>
</dbReference>
<accession>A0A2R6XDG7</accession>
<feature type="region of interest" description="Disordered" evidence="4">
    <location>
        <begin position="107"/>
        <end position="278"/>
    </location>
</feature>
<dbReference type="GO" id="GO:0000127">
    <property type="term" value="C:transcription factor TFIIIC complex"/>
    <property type="evidence" value="ECO:0000318"/>
    <property type="project" value="GO_Central"/>
</dbReference>
<dbReference type="EMBL" id="KZ772693">
    <property type="protein sequence ID" value="PTQ44145.1"/>
    <property type="molecule type" value="Genomic_DNA"/>
</dbReference>
<name>A0A2R6XDG7_MARPO</name>
<dbReference type="OrthoDB" id="4703at2759"/>
<reference evidence="6" key="1">
    <citation type="journal article" date="2017" name="Cell">
        <title>Insights into land plant evolution garnered from the Marchantia polymorpha genome.</title>
        <authorList>
            <person name="Bowman J.L."/>
            <person name="Kohchi T."/>
            <person name="Yamato K.T."/>
            <person name="Jenkins J."/>
            <person name="Shu S."/>
            <person name="Ishizaki K."/>
            <person name="Yamaoka S."/>
            <person name="Nishihama R."/>
            <person name="Nakamura Y."/>
            <person name="Berger F."/>
            <person name="Adam C."/>
            <person name="Aki S.S."/>
            <person name="Althoff F."/>
            <person name="Araki T."/>
            <person name="Arteaga-Vazquez M.A."/>
            <person name="Balasubrmanian S."/>
            <person name="Barry K."/>
            <person name="Bauer D."/>
            <person name="Boehm C.R."/>
            <person name="Briginshaw L."/>
            <person name="Caballero-Perez J."/>
            <person name="Catarino B."/>
            <person name="Chen F."/>
            <person name="Chiyoda S."/>
            <person name="Chovatia M."/>
            <person name="Davies K.M."/>
            <person name="Delmans M."/>
            <person name="Demura T."/>
            <person name="Dierschke T."/>
            <person name="Dolan L."/>
            <person name="Dorantes-Acosta A.E."/>
            <person name="Eklund D.M."/>
            <person name="Florent S.N."/>
            <person name="Flores-Sandoval E."/>
            <person name="Fujiyama A."/>
            <person name="Fukuzawa H."/>
            <person name="Galik B."/>
            <person name="Grimanelli D."/>
            <person name="Grimwood J."/>
            <person name="Grossniklaus U."/>
            <person name="Hamada T."/>
            <person name="Haseloff J."/>
            <person name="Hetherington A.J."/>
            <person name="Higo A."/>
            <person name="Hirakawa Y."/>
            <person name="Hundley H.N."/>
            <person name="Ikeda Y."/>
            <person name="Inoue K."/>
            <person name="Inoue S.I."/>
            <person name="Ishida S."/>
            <person name="Jia Q."/>
            <person name="Kakita M."/>
            <person name="Kanazawa T."/>
            <person name="Kawai Y."/>
            <person name="Kawashima T."/>
            <person name="Kennedy M."/>
            <person name="Kinose K."/>
            <person name="Kinoshita T."/>
            <person name="Kohara Y."/>
            <person name="Koide E."/>
            <person name="Komatsu K."/>
            <person name="Kopischke S."/>
            <person name="Kubo M."/>
            <person name="Kyozuka J."/>
            <person name="Lagercrantz U."/>
            <person name="Lin S.S."/>
            <person name="Lindquist E."/>
            <person name="Lipzen A.M."/>
            <person name="Lu C.W."/>
            <person name="De Luna E."/>
            <person name="Martienssen R.A."/>
            <person name="Minamino N."/>
            <person name="Mizutani M."/>
            <person name="Mizutani M."/>
            <person name="Mochizuki N."/>
            <person name="Monte I."/>
            <person name="Mosher R."/>
            <person name="Nagasaki H."/>
            <person name="Nakagami H."/>
            <person name="Naramoto S."/>
            <person name="Nishitani K."/>
            <person name="Ohtani M."/>
            <person name="Okamoto T."/>
            <person name="Okumura M."/>
            <person name="Phillips J."/>
            <person name="Pollak B."/>
            <person name="Reinders A."/>
            <person name="Rovekamp M."/>
            <person name="Sano R."/>
            <person name="Sawa S."/>
            <person name="Schmid M.W."/>
            <person name="Shirakawa M."/>
            <person name="Solano R."/>
            <person name="Spunde A."/>
            <person name="Suetsugu N."/>
            <person name="Sugano S."/>
            <person name="Sugiyama A."/>
            <person name="Sun R."/>
            <person name="Suzuki Y."/>
            <person name="Takenaka M."/>
            <person name="Takezawa D."/>
            <person name="Tomogane H."/>
            <person name="Tsuzuki M."/>
            <person name="Ueda T."/>
            <person name="Umeda M."/>
            <person name="Ward J.M."/>
            <person name="Watanabe Y."/>
            <person name="Yazaki K."/>
            <person name="Yokoyama R."/>
            <person name="Yoshitake Y."/>
            <person name="Yotsui I."/>
            <person name="Zachgo S."/>
            <person name="Schmutz J."/>
        </authorList>
    </citation>
    <scope>NUCLEOTIDE SEQUENCE [LARGE SCALE GENOMIC DNA]</scope>
    <source>
        <strain evidence="6">Tak-1</strain>
    </source>
</reference>
<feature type="region of interest" description="Disordered" evidence="4">
    <location>
        <begin position="986"/>
        <end position="1005"/>
    </location>
</feature>